<organism evidence="5 6">
    <name type="scientific">Agrocybe pediades</name>
    <dbReference type="NCBI Taxonomy" id="84607"/>
    <lineage>
        <taxon>Eukaryota</taxon>
        <taxon>Fungi</taxon>
        <taxon>Dikarya</taxon>
        <taxon>Basidiomycota</taxon>
        <taxon>Agaricomycotina</taxon>
        <taxon>Agaricomycetes</taxon>
        <taxon>Agaricomycetidae</taxon>
        <taxon>Agaricales</taxon>
        <taxon>Agaricineae</taxon>
        <taxon>Strophariaceae</taxon>
        <taxon>Agrocybe</taxon>
    </lineage>
</organism>
<dbReference type="AlphaFoldDB" id="A0A8H4VJM9"/>
<feature type="compositionally biased region" description="Low complexity" evidence="3">
    <location>
        <begin position="56"/>
        <end position="74"/>
    </location>
</feature>
<keyword evidence="6" id="KW-1185">Reference proteome</keyword>
<evidence type="ECO:0000259" key="4">
    <source>
        <dbReference type="PROSITE" id="PS50118"/>
    </source>
</evidence>
<dbReference type="SMART" id="SM00398">
    <property type="entry name" value="HMG"/>
    <property type="match status" value="1"/>
</dbReference>
<comment type="caution">
    <text evidence="5">The sequence shown here is derived from an EMBL/GenBank/DDBJ whole genome shotgun (WGS) entry which is preliminary data.</text>
</comment>
<keyword evidence="1" id="KW-0539">Nucleus</keyword>
<dbReference type="InterPro" id="IPR009071">
    <property type="entry name" value="HMG_box_dom"/>
</dbReference>
<dbReference type="GO" id="GO:0005634">
    <property type="term" value="C:nucleus"/>
    <property type="evidence" value="ECO:0007669"/>
    <property type="project" value="UniProtKB-UniRule"/>
</dbReference>
<name>A0A8H4VJM9_9AGAR</name>
<evidence type="ECO:0000313" key="5">
    <source>
        <dbReference type="EMBL" id="KAF4610335.1"/>
    </source>
</evidence>
<feature type="domain" description="HMG box" evidence="4">
    <location>
        <begin position="219"/>
        <end position="261"/>
    </location>
</feature>
<dbReference type="SUPFAM" id="SSF47095">
    <property type="entry name" value="HMG-box"/>
    <property type="match status" value="1"/>
</dbReference>
<keyword evidence="2" id="KW-0175">Coiled coil</keyword>
<sequence>MLYPILRLSVGRLTTTSRFLPSIATASLASRSFWSTPAIQKTSTTTKTKAVKKPAAKATKATKSTKSTKSTKTTKVAKPKKATKPTKATKPKKAAKPALPTIRKKDITPPFEPPVRNAWNGFLTEYLRKNTTKGALVDPGLFKTALNEYEKLSEVEKARYKASEGEWEAYLKKREDWVASLDPRTRRAYNASRKRPGANGPSTYSTYISANFASAQGSNLAEKSKYLANAWKSLSESEKEVYVARAAEARIEYLRKKEEAEAAKAAEKAAAAKARAEKKATA</sequence>
<feature type="compositionally biased region" description="Basic residues" evidence="3">
    <location>
        <begin position="75"/>
        <end position="95"/>
    </location>
</feature>
<dbReference type="InterPro" id="IPR036910">
    <property type="entry name" value="HMG_box_dom_sf"/>
</dbReference>
<reference evidence="5 6" key="1">
    <citation type="submission" date="2019-12" db="EMBL/GenBank/DDBJ databases">
        <authorList>
            <person name="Floudas D."/>
            <person name="Bentzer J."/>
            <person name="Ahren D."/>
            <person name="Johansson T."/>
            <person name="Persson P."/>
            <person name="Tunlid A."/>
        </authorList>
    </citation>
    <scope>NUCLEOTIDE SEQUENCE [LARGE SCALE GENOMIC DNA]</scope>
    <source>
        <strain evidence="5 6">CBS 102.39</strain>
    </source>
</reference>
<dbReference type="PROSITE" id="PS50118">
    <property type="entry name" value="HMG_BOX_2"/>
    <property type="match status" value="1"/>
</dbReference>
<protein>
    <recommendedName>
        <fullName evidence="4">HMG box domain-containing protein</fullName>
    </recommendedName>
</protein>
<evidence type="ECO:0000256" key="1">
    <source>
        <dbReference type="PROSITE-ProRule" id="PRU00267"/>
    </source>
</evidence>
<feature type="DNA-binding region" description="HMG box" evidence="1">
    <location>
        <begin position="219"/>
        <end position="261"/>
    </location>
</feature>
<feature type="region of interest" description="Disordered" evidence="3">
    <location>
        <begin position="45"/>
        <end position="98"/>
    </location>
</feature>
<feature type="coiled-coil region" evidence="2">
    <location>
        <begin position="243"/>
        <end position="277"/>
    </location>
</feature>
<gene>
    <name evidence="5" type="ORF">D9613_010638</name>
</gene>
<evidence type="ECO:0000256" key="3">
    <source>
        <dbReference type="SAM" id="MobiDB-lite"/>
    </source>
</evidence>
<dbReference type="Gene3D" id="1.10.30.10">
    <property type="entry name" value="High mobility group box domain"/>
    <property type="match status" value="2"/>
</dbReference>
<dbReference type="Proteomes" id="UP000521872">
    <property type="component" value="Unassembled WGS sequence"/>
</dbReference>
<proteinExistence type="predicted"/>
<dbReference type="EMBL" id="JAACJL010000059">
    <property type="protein sequence ID" value="KAF4610335.1"/>
    <property type="molecule type" value="Genomic_DNA"/>
</dbReference>
<evidence type="ECO:0000313" key="6">
    <source>
        <dbReference type="Proteomes" id="UP000521872"/>
    </source>
</evidence>
<accession>A0A8H4VJM9</accession>
<dbReference type="Pfam" id="PF09011">
    <property type="entry name" value="HMG_box_2"/>
    <property type="match status" value="1"/>
</dbReference>
<dbReference type="GO" id="GO:0003677">
    <property type="term" value="F:DNA binding"/>
    <property type="evidence" value="ECO:0007669"/>
    <property type="project" value="UniProtKB-UniRule"/>
</dbReference>
<evidence type="ECO:0000256" key="2">
    <source>
        <dbReference type="SAM" id="Coils"/>
    </source>
</evidence>
<keyword evidence="1" id="KW-0238">DNA-binding</keyword>